<dbReference type="NCBIfam" id="TIGR01560">
    <property type="entry name" value="put_DNA_pack"/>
    <property type="match status" value="1"/>
</dbReference>
<name>A0A1N7G6W3_9GAMM</name>
<accession>A0A1N7G6W3</accession>
<reference evidence="2" key="1">
    <citation type="submission" date="2017-01" db="EMBL/GenBank/DDBJ databases">
        <authorList>
            <person name="Varghese N."/>
            <person name="Submissions S."/>
        </authorList>
    </citation>
    <scope>NUCLEOTIDE SEQUENCE [LARGE SCALE GENOMIC DNA]</scope>
    <source>
        <strain evidence="2">DSM 21768</strain>
    </source>
</reference>
<proteinExistence type="predicted"/>
<keyword evidence="2" id="KW-1185">Reference proteome</keyword>
<evidence type="ECO:0000313" key="2">
    <source>
        <dbReference type="Proteomes" id="UP000187495"/>
    </source>
</evidence>
<dbReference type="EMBL" id="FTNU01000024">
    <property type="protein sequence ID" value="SIS08367.1"/>
    <property type="molecule type" value="Genomic_DNA"/>
</dbReference>
<dbReference type="RefSeq" id="WP_076556168.1">
    <property type="nucleotide sequence ID" value="NZ_FTNU01000024.1"/>
</dbReference>
<dbReference type="InterPro" id="IPR021146">
    <property type="entry name" value="Phage_gp6-like_head-tail"/>
</dbReference>
<organism evidence="1 2">
    <name type="scientific">Moraxella cuniculi DSM 21768</name>
    <dbReference type="NCBI Taxonomy" id="1122245"/>
    <lineage>
        <taxon>Bacteria</taxon>
        <taxon>Pseudomonadati</taxon>
        <taxon>Pseudomonadota</taxon>
        <taxon>Gammaproteobacteria</taxon>
        <taxon>Moraxellales</taxon>
        <taxon>Moraxellaceae</taxon>
        <taxon>Moraxella</taxon>
    </lineage>
</organism>
<dbReference type="STRING" id="34061.B0189_08650"/>
<dbReference type="Pfam" id="PF05135">
    <property type="entry name" value="Phage_connect_1"/>
    <property type="match status" value="1"/>
</dbReference>
<dbReference type="InterPro" id="IPR006450">
    <property type="entry name" value="Phage_HK97_gp6-like"/>
</dbReference>
<dbReference type="Proteomes" id="UP000187495">
    <property type="component" value="Unassembled WGS sequence"/>
</dbReference>
<dbReference type="CDD" id="cd08054">
    <property type="entry name" value="gp6"/>
    <property type="match status" value="1"/>
</dbReference>
<dbReference type="Gene3D" id="1.10.3230.30">
    <property type="entry name" value="Phage gp6-like head-tail connector protein"/>
    <property type="match status" value="1"/>
</dbReference>
<gene>
    <name evidence="1" type="ORF">SAMN02745664_12429</name>
</gene>
<sequence>MIPLDIIKQHCRIELDDDDALLGQYHDSAFDWVQTWLGRTIYADAVPDDDEYGIVINPAITNAMLILINHWYDNRDAVTAPVAVNALLQPYRLMGV</sequence>
<protein>
    <submittedName>
        <fullName evidence="1">Uncharacterized phage protein (Possible DNA packaging)</fullName>
    </submittedName>
</protein>
<dbReference type="AlphaFoldDB" id="A0A1N7G6W3"/>
<evidence type="ECO:0000313" key="1">
    <source>
        <dbReference type="EMBL" id="SIS08367.1"/>
    </source>
</evidence>